<dbReference type="AlphaFoldDB" id="A0A0R1E6N0"/>
<feature type="chain" id="PRO_5006403248" evidence="1">
    <location>
        <begin position="21"/>
        <end position="85"/>
    </location>
</feature>
<accession>A0A0R1E6N0</accession>
<evidence type="ECO:0000313" key="3">
    <source>
        <dbReference type="Proteomes" id="UP000002282"/>
    </source>
</evidence>
<reference evidence="2 3" key="1">
    <citation type="journal article" date="2007" name="Nature">
        <title>Evolution of genes and genomes on the Drosophila phylogeny.</title>
        <authorList>
            <consortium name="Drosophila 12 Genomes Consortium"/>
            <person name="Clark A.G."/>
            <person name="Eisen M.B."/>
            <person name="Smith D.R."/>
            <person name="Bergman C.M."/>
            <person name="Oliver B."/>
            <person name="Markow T.A."/>
            <person name="Kaufman T.C."/>
            <person name="Kellis M."/>
            <person name="Gelbart W."/>
            <person name="Iyer V.N."/>
            <person name="Pollard D.A."/>
            <person name="Sackton T.B."/>
            <person name="Larracuente A.M."/>
            <person name="Singh N.D."/>
            <person name="Abad J.P."/>
            <person name="Abt D.N."/>
            <person name="Adryan B."/>
            <person name="Aguade M."/>
            <person name="Akashi H."/>
            <person name="Anderson W.W."/>
            <person name="Aquadro C.F."/>
            <person name="Ardell D.H."/>
            <person name="Arguello R."/>
            <person name="Artieri C.G."/>
            <person name="Barbash D.A."/>
            <person name="Barker D."/>
            <person name="Barsanti P."/>
            <person name="Batterham P."/>
            <person name="Batzoglou S."/>
            <person name="Begun D."/>
            <person name="Bhutkar A."/>
            <person name="Blanco E."/>
            <person name="Bosak S.A."/>
            <person name="Bradley R.K."/>
            <person name="Brand A.D."/>
            <person name="Brent M.R."/>
            <person name="Brooks A.N."/>
            <person name="Brown R.H."/>
            <person name="Butlin R.K."/>
            <person name="Caggese C."/>
            <person name="Calvi B.R."/>
            <person name="Bernardo de Carvalho A."/>
            <person name="Caspi A."/>
            <person name="Castrezana S."/>
            <person name="Celniker S.E."/>
            <person name="Chang J.L."/>
            <person name="Chapple C."/>
            <person name="Chatterji S."/>
            <person name="Chinwalla A."/>
            <person name="Civetta A."/>
            <person name="Clifton S.W."/>
            <person name="Comeron J.M."/>
            <person name="Costello J.C."/>
            <person name="Coyne J.A."/>
            <person name="Daub J."/>
            <person name="David R.G."/>
            <person name="Delcher A.L."/>
            <person name="Delehaunty K."/>
            <person name="Do C.B."/>
            <person name="Ebling H."/>
            <person name="Edwards K."/>
            <person name="Eickbush T."/>
            <person name="Evans J.D."/>
            <person name="Filipski A."/>
            <person name="Findeiss S."/>
            <person name="Freyhult E."/>
            <person name="Fulton L."/>
            <person name="Fulton R."/>
            <person name="Garcia A.C."/>
            <person name="Gardiner A."/>
            <person name="Garfield D.A."/>
            <person name="Garvin B.E."/>
            <person name="Gibson G."/>
            <person name="Gilbert D."/>
            <person name="Gnerre S."/>
            <person name="Godfrey J."/>
            <person name="Good R."/>
            <person name="Gotea V."/>
            <person name="Gravely B."/>
            <person name="Greenberg A.J."/>
            <person name="Griffiths-Jones S."/>
            <person name="Gross S."/>
            <person name="Guigo R."/>
            <person name="Gustafson E.A."/>
            <person name="Haerty W."/>
            <person name="Hahn M.W."/>
            <person name="Halligan D.L."/>
            <person name="Halpern A.L."/>
            <person name="Halter G.M."/>
            <person name="Han M.V."/>
            <person name="Heger A."/>
            <person name="Hillier L."/>
            <person name="Hinrichs A.S."/>
            <person name="Holmes I."/>
            <person name="Hoskins R.A."/>
            <person name="Hubisz M.J."/>
            <person name="Hultmark D."/>
            <person name="Huntley M.A."/>
            <person name="Jaffe D.B."/>
            <person name="Jagadeeshan S."/>
            <person name="Jeck W.R."/>
            <person name="Johnson J."/>
            <person name="Jones C.D."/>
            <person name="Jordan W.C."/>
            <person name="Karpen G.H."/>
            <person name="Kataoka E."/>
            <person name="Keightley P.D."/>
            <person name="Kheradpour P."/>
            <person name="Kirkness E.F."/>
            <person name="Koerich L.B."/>
            <person name="Kristiansen K."/>
            <person name="Kudrna D."/>
            <person name="Kulathinal R.J."/>
            <person name="Kumar S."/>
            <person name="Kwok R."/>
            <person name="Lander E."/>
            <person name="Langley C.H."/>
            <person name="Lapoint R."/>
            <person name="Lazzaro B.P."/>
            <person name="Lee S.J."/>
            <person name="Levesque L."/>
            <person name="Li R."/>
            <person name="Lin C.F."/>
            <person name="Lin M.F."/>
            <person name="Lindblad-Toh K."/>
            <person name="Llopart A."/>
            <person name="Long M."/>
            <person name="Low L."/>
            <person name="Lozovsky E."/>
            <person name="Lu J."/>
            <person name="Luo M."/>
            <person name="Machado C.A."/>
            <person name="Makalowski W."/>
            <person name="Marzo M."/>
            <person name="Matsuda M."/>
            <person name="Matzkin L."/>
            <person name="McAllister B."/>
            <person name="McBride C.S."/>
            <person name="McKernan B."/>
            <person name="McKernan K."/>
            <person name="Mendez-Lago M."/>
            <person name="Minx P."/>
            <person name="Mollenhauer M.U."/>
            <person name="Montooth K."/>
            <person name="Mount S.M."/>
            <person name="Mu X."/>
            <person name="Myers E."/>
            <person name="Negre B."/>
            <person name="Newfeld S."/>
            <person name="Nielsen R."/>
            <person name="Noor M.A."/>
            <person name="O'Grady P."/>
            <person name="Pachter L."/>
            <person name="Papaceit M."/>
            <person name="Parisi M.J."/>
            <person name="Parisi M."/>
            <person name="Parts L."/>
            <person name="Pedersen J.S."/>
            <person name="Pesole G."/>
            <person name="Phillippy A.M."/>
            <person name="Ponting C.P."/>
            <person name="Pop M."/>
            <person name="Porcelli D."/>
            <person name="Powell J.R."/>
            <person name="Prohaska S."/>
            <person name="Pruitt K."/>
            <person name="Puig M."/>
            <person name="Quesneville H."/>
            <person name="Ram K.R."/>
            <person name="Rand D."/>
            <person name="Rasmussen M.D."/>
            <person name="Reed L.K."/>
            <person name="Reenan R."/>
            <person name="Reily A."/>
            <person name="Remington K.A."/>
            <person name="Rieger T.T."/>
            <person name="Ritchie M.G."/>
            <person name="Robin C."/>
            <person name="Rogers Y.H."/>
            <person name="Rohde C."/>
            <person name="Rozas J."/>
            <person name="Rubenfield M.J."/>
            <person name="Ruiz A."/>
            <person name="Russo S."/>
            <person name="Salzberg S.L."/>
            <person name="Sanchez-Gracia A."/>
            <person name="Saranga D.J."/>
            <person name="Sato H."/>
            <person name="Schaeffer S.W."/>
            <person name="Schatz M.C."/>
            <person name="Schlenke T."/>
            <person name="Schwartz R."/>
            <person name="Segarra C."/>
            <person name="Singh R.S."/>
            <person name="Sirot L."/>
            <person name="Sirota M."/>
            <person name="Sisneros N.B."/>
            <person name="Smith C.D."/>
            <person name="Smith T.F."/>
            <person name="Spieth J."/>
            <person name="Stage D.E."/>
            <person name="Stark A."/>
            <person name="Stephan W."/>
            <person name="Strausberg R.L."/>
            <person name="Strempel S."/>
            <person name="Sturgill D."/>
            <person name="Sutton G."/>
            <person name="Sutton G.G."/>
            <person name="Tao W."/>
            <person name="Teichmann S."/>
            <person name="Tobari Y.N."/>
            <person name="Tomimura Y."/>
            <person name="Tsolas J.M."/>
            <person name="Valente V.L."/>
            <person name="Venter E."/>
            <person name="Venter J.C."/>
            <person name="Vicario S."/>
            <person name="Vieira F.G."/>
            <person name="Vilella A.J."/>
            <person name="Villasante A."/>
            <person name="Walenz B."/>
            <person name="Wang J."/>
            <person name="Wasserman M."/>
            <person name="Watts T."/>
            <person name="Wilson D."/>
            <person name="Wilson R.K."/>
            <person name="Wing R.A."/>
            <person name="Wolfner M.F."/>
            <person name="Wong A."/>
            <person name="Wong G.K."/>
            <person name="Wu C.I."/>
            <person name="Wu G."/>
            <person name="Yamamoto D."/>
            <person name="Yang H.P."/>
            <person name="Yang S.P."/>
            <person name="Yorke J.A."/>
            <person name="Yoshida K."/>
            <person name="Zdobnov E."/>
            <person name="Zhang P."/>
            <person name="Zhang Y."/>
            <person name="Zimin A.V."/>
            <person name="Baldwin J."/>
            <person name="Abdouelleil A."/>
            <person name="Abdulkadir J."/>
            <person name="Abebe A."/>
            <person name="Abera B."/>
            <person name="Abreu J."/>
            <person name="Acer S.C."/>
            <person name="Aftuck L."/>
            <person name="Alexander A."/>
            <person name="An P."/>
            <person name="Anderson E."/>
            <person name="Anderson S."/>
            <person name="Arachi H."/>
            <person name="Azer M."/>
            <person name="Bachantsang P."/>
            <person name="Barry A."/>
            <person name="Bayul T."/>
            <person name="Berlin A."/>
            <person name="Bessette D."/>
            <person name="Bloom T."/>
            <person name="Blye J."/>
            <person name="Boguslavskiy L."/>
            <person name="Bonnet C."/>
            <person name="Boukhgalter B."/>
            <person name="Bourzgui I."/>
            <person name="Brown A."/>
            <person name="Cahill P."/>
            <person name="Channer S."/>
            <person name="Cheshatsang Y."/>
            <person name="Chuda L."/>
            <person name="Citroen M."/>
            <person name="Collymore A."/>
            <person name="Cooke P."/>
            <person name="Costello M."/>
            <person name="D'Aco K."/>
            <person name="Daza R."/>
            <person name="De Haan G."/>
            <person name="DeGray S."/>
            <person name="DeMaso C."/>
            <person name="Dhargay N."/>
            <person name="Dooley K."/>
            <person name="Dooley E."/>
            <person name="Doricent M."/>
            <person name="Dorje P."/>
            <person name="Dorjee K."/>
            <person name="Dupes A."/>
            <person name="Elong R."/>
            <person name="Falk J."/>
            <person name="Farina A."/>
            <person name="Faro S."/>
            <person name="Ferguson D."/>
            <person name="Fisher S."/>
            <person name="Foley C.D."/>
            <person name="Franke A."/>
            <person name="Friedrich D."/>
            <person name="Gadbois L."/>
            <person name="Gearin G."/>
            <person name="Gearin C.R."/>
            <person name="Giannoukos G."/>
            <person name="Goode T."/>
            <person name="Graham J."/>
            <person name="Grandbois E."/>
            <person name="Grewal S."/>
            <person name="Gyaltsen K."/>
            <person name="Hafez N."/>
            <person name="Hagos B."/>
            <person name="Hall J."/>
            <person name="Henson C."/>
            <person name="Hollinger A."/>
            <person name="Honan T."/>
            <person name="Huard M.D."/>
            <person name="Hughes L."/>
            <person name="Hurhula B."/>
            <person name="Husby M.E."/>
            <person name="Kamat A."/>
            <person name="Kanga B."/>
            <person name="Kashin S."/>
            <person name="Khazanovich D."/>
            <person name="Kisner P."/>
            <person name="Lance K."/>
            <person name="Lara M."/>
            <person name="Lee W."/>
            <person name="Lennon N."/>
            <person name="Letendre F."/>
            <person name="LeVine R."/>
            <person name="Lipovsky A."/>
            <person name="Liu X."/>
            <person name="Liu J."/>
            <person name="Liu S."/>
            <person name="Lokyitsang T."/>
            <person name="Lokyitsang Y."/>
            <person name="Lubonja R."/>
            <person name="Lui A."/>
            <person name="MacDonald P."/>
            <person name="Magnisalis V."/>
            <person name="Maru K."/>
            <person name="Matthews C."/>
            <person name="McCusker W."/>
            <person name="McDonough S."/>
            <person name="Mehta T."/>
            <person name="Meldrim J."/>
            <person name="Meneus L."/>
            <person name="Mihai O."/>
            <person name="Mihalev A."/>
            <person name="Mihova T."/>
            <person name="Mittelman R."/>
            <person name="Mlenga V."/>
            <person name="Montmayeur A."/>
            <person name="Mulrain L."/>
            <person name="Navidi A."/>
            <person name="Naylor J."/>
            <person name="Negash T."/>
            <person name="Nguyen T."/>
            <person name="Nguyen N."/>
            <person name="Nicol R."/>
            <person name="Norbu C."/>
            <person name="Norbu N."/>
            <person name="Novod N."/>
            <person name="O'Neill B."/>
            <person name="Osman S."/>
            <person name="Markiewicz E."/>
            <person name="Oyono O.L."/>
            <person name="Patti C."/>
            <person name="Phunkhang P."/>
            <person name="Pierre F."/>
            <person name="Priest M."/>
            <person name="Raghuraman S."/>
            <person name="Rege F."/>
            <person name="Reyes R."/>
            <person name="Rise C."/>
            <person name="Rogov P."/>
            <person name="Ross K."/>
            <person name="Ryan E."/>
            <person name="Settipalli S."/>
            <person name="Shea T."/>
            <person name="Sherpa N."/>
            <person name="Shi L."/>
            <person name="Shih D."/>
            <person name="Sparrow T."/>
            <person name="Spaulding J."/>
            <person name="Stalker J."/>
            <person name="Stange-Thomann N."/>
            <person name="Stavropoulos S."/>
            <person name="Stone C."/>
            <person name="Strader C."/>
            <person name="Tesfaye S."/>
            <person name="Thomson T."/>
            <person name="Thoulutsang Y."/>
            <person name="Thoulutsang D."/>
            <person name="Topham K."/>
            <person name="Topping I."/>
            <person name="Tsamla T."/>
            <person name="Vassiliev H."/>
            <person name="Vo A."/>
            <person name="Wangchuk T."/>
            <person name="Wangdi T."/>
            <person name="Weiand M."/>
            <person name="Wilkinson J."/>
            <person name="Wilson A."/>
            <person name="Yadav S."/>
            <person name="Young G."/>
            <person name="Yu Q."/>
            <person name="Zembek L."/>
            <person name="Zhong D."/>
            <person name="Zimmer A."/>
            <person name="Zwirko Z."/>
            <person name="Jaffe D.B."/>
            <person name="Alvarez P."/>
            <person name="Brockman W."/>
            <person name="Butler J."/>
            <person name="Chin C."/>
            <person name="Gnerre S."/>
            <person name="Grabherr M."/>
            <person name="Kleber M."/>
            <person name="Mauceli E."/>
            <person name="MacCallum I."/>
        </authorList>
    </citation>
    <scope>NUCLEOTIDE SEQUENCE [LARGE SCALE GENOMIC DNA]</scope>
    <source>
        <strain evidence="3">Tai18E2 / Tucson 14021-0261.01</strain>
    </source>
</reference>
<evidence type="ECO:0000313" key="2">
    <source>
        <dbReference type="EMBL" id="KRK03521.1"/>
    </source>
</evidence>
<gene>
    <name evidence="2" type="primary">Dyak\GE28299</name>
    <name evidence="2" type="synonym">GE28299</name>
    <name evidence="2" type="ORF">Dyak_GE28299</name>
</gene>
<dbReference type="EMBL" id="CM000160">
    <property type="protein sequence ID" value="KRK03521.1"/>
    <property type="molecule type" value="Genomic_DNA"/>
</dbReference>
<proteinExistence type="predicted"/>
<evidence type="ECO:0000256" key="1">
    <source>
        <dbReference type="SAM" id="SignalP"/>
    </source>
</evidence>
<keyword evidence="3" id="KW-1185">Reference proteome</keyword>
<name>A0A0R1E6N0_DROYA</name>
<dbReference type="Proteomes" id="UP000002282">
    <property type="component" value="Chromosome 3R"/>
</dbReference>
<dbReference type="OrthoDB" id="7859528at2759"/>
<feature type="signal peptide" evidence="1">
    <location>
        <begin position="1"/>
        <end position="20"/>
    </location>
</feature>
<dbReference type="KEGG" id="dya:Dyak_GE28299"/>
<protein>
    <submittedName>
        <fullName evidence="2">Uncharacterized protein</fullName>
    </submittedName>
</protein>
<sequence>MRFVFLFVLLSILAFSLVSAKEQSKTSSSPGKNHVGPTVKNRAKRTVFYSRPTIRGKVQRYWYGYPYRNGSPTFYKFPYYGYFRI</sequence>
<organism evidence="2 3">
    <name type="scientific">Drosophila yakuba</name>
    <name type="common">Fruit fly</name>
    <dbReference type="NCBI Taxonomy" id="7245"/>
    <lineage>
        <taxon>Eukaryota</taxon>
        <taxon>Metazoa</taxon>
        <taxon>Ecdysozoa</taxon>
        <taxon>Arthropoda</taxon>
        <taxon>Hexapoda</taxon>
        <taxon>Insecta</taxon>
        <taxon>Pterygota</taxon>
        <taxon>Neoptera</taxon>
        <taxon>Endopterygota</taxon>
        <taxon>Diptera</taxon>
        <taxon>Brachycera</taxon>
        <taxon>Muscomorpha</taxon>
        <taxon>Ephydroidea</taxon>
        <taxon>Drosophilidae</taxon>
        <taxon>Drosophila</taxon>
        <taxon>Sophophora</taxon>
    </lineage>
</organism>
<keyword evidence="1" id="KW-0732">Signal</keyword>
<reference evidence="2 3" key="2">
    <citation type="journal article" date="2007" name="PLoS Biol.">
        <title>Principles of genome evolution in the Drosophila melanogaster species group.</title>
        <authorList>
            <person name="Ranz J.M."/>
            <person name="Maurin D."/>
            <person name="Chan Y.S."/>
            <person name="von Grotthuss M."/>
            <person name="Hillier L.W."/>
            <person name="Roote J."/>
            <person name="Ashburner M."/>
            <person name="Bergman C.M."/>
        </authorList>
    </citation>
    <scope>NUCLEOTIDE SEQUENCE [LARGE SCALE GENOMIC DNA]</scope>
    <source>
        <strain evidence="3">Tai18E2 / Tucson 14021-0261.01</strain>
    </source>
</reference>